<proteinExistence type="predicted"/>
<protein>
    <recommendedName>
        <fullName evidence="1">F-box domain-containing protein</fullName>
    </recommendedName>
</protein>
<feature type="domain" description="F-box" evidence="1">
    <location>
        <begin position="6"/>
        <end position="48"/>
    </location>
</feature>
<organism evidence="2 3">
    <name type="scientific">Moniliophthora roreri</name>
    <name type="common">Frosty pod rot fungus</name>
    <name type="synonym">Monilia roreri</name>
    <dbReference type="NCBI Taxonomy" id="221103"/>
    <lineage>
        <taxon>Eukaryota</taxon>
        <taxon>Fungi</taxon>
        <taxon>Dikarya</taxon>
        <taxon>Basidiomycota</taxon>
        <taxon>Agaricomycotina</taxon>
        <taxon>Agaricomycetes</taxon>
        <taxon>Agaricomycetidae</taxon>
        <taxon>Agaricales</taxon>
        <taxon>Marasmiineae</taxon>
        <taxon>Marasmiaceae</taxon>
        <taxon>Moniliophthora</taxon>
    </lineage>
</organism>
<accession>A0A0W0FBH8</accession>
<evidence type="ECO:0000313" key="3">
    <source>
        <dbReference type="Proteomes" id="UP000054988"/>
    </source>
</evidence>
<gene>
    <name evidence="2" type="ORF">WG66_13725</name>
</gene>
<dbReference type="SUPFAM" id="SSF52047">
    <property type="entry name" value="RNI-like"/>
    <property type="match status" value="1"/>
</dbReference>
<dbReference type="InterPro" id="IPR001810">
    <property type="entry name" value="F-box_dom"/>
</dbReference>
<dbReference type="EMBL" id="LATX01002149">
    <property type="protein sequence ID" value="KTB33658.1"/>
    <property type="molecule type" value="Genomic_DNA"/>
</dbReference>
<dbReference type="Gene3D" id="3.80.10.10">
    <property type="entry name" value="Ribonuclease Inhibitor"/>
    <property type="match status" value="1"/>
</dbReference>
<name>A0A0W0FBH8_MONRR</name>
<sequence length="500" mass="55910">MFDANLLPFDLLPPILSQLCNRKDLHACALVSKAFNRAATPLLYHTLDSRIISKSSLHHPATTLKEKPNLAQYVRHVTETGKLHQNIGAVHRGLLLRYPAITDNTLAALSLCKNIYSMTWIDDTSTTGTVLLRFLWVLRDLPLRSLTIRTHSDLGEDVWQELITLQGLEKLSIWCMEGPPRVLQGWSNTLGKTLTHLELGVSGFNLNTIPELLSHLPLLTDLRLKGAPANSIHTIITFLPNLRSLDVEYLGGSNISSFRRTQSLPVHGQSAHKIRPLPALRNLIIHSSSVDGLGTQKIWSWVRDLVPHRGLEFFKLHAFTIYNGSYNFPNNFSNTVPHGPSGTSRMMSYVESLRGQPTIPRMFMLDLALVHRETLRAFEVGEAGLMTVGDVECLCGVFPKLEVLACAVASKDVDSIKNSIRGAKNLRSMKLQIHWIPDEPGVNYKPPVFSVNDARDLMLRSEDSQLRIIGVGPFLYVGKWAAPGPRFEVLENVAEDKWHT</sequence>
<reference evidence="2 3" key="1">
    <citation type="submission" date="2015-12" db="EMBL/GenBank/DDBJ databases">
        <title>Draft genome sequence of Moniliophthora roreri, the causal agent of frosty pod rot of cacao.</title>
        <authorList>
            <person name="Aime M.C."/>
            <person name="Diaz-Valderrama J.R."/>
            <person name="Kijpornyongpan T."/>
            <person name="Phillips-Mora W."/>
        </authorList>
    </citation>
    <scope>NUCLEOTIDE SEQUENCE [LARGE SCALE GENOMIC DNA]</scope>
    <source>
        <strain evidence="2 3">MCA 2952</strain>
    </source>
</reference>
<dbReference type="InterPro" id="IPR036047">
    <property type="entry name" value="F-box-like_dom_sf"/>
</dbReference>
<dbReference type="Pfam" id="PF12937">
    <property type="entry name" value="F-box-like"/>
    <property type="match status" value="1"/>
</dbReference>
<dbReference type="Proteomes" id="UP000054988">
    <property type="component" value="Unassembled WGS sequence"/>
</dbReference>
<dbReference type="AlphaFoldDB" id="A0A0W0FBH8"/>
<evidence type="ECO:0000313" key="2">
    <source>
        <dbReference type="EMBL" id="KTB33658.1"/>
    </source>
</evidence>
<evidence type="ECO:0000259" key="1">
    <source>
        <dbReference type="Pfam" id="PF12937"/>
    </source>
</evidence>
<dbReference type="InterPro" id="IPR032675">
    <property type="entry name" value="LRR_dom_sf"/>
</dbReference>
<comment type="caution">
    <text evidence="2">The sequence shown here is derived from an EMBL/GenBank/DDBJ whole genome shotgun (WGS) entry which is preliminary data.</text>
</comment>
<dbReference type="SUPFAM" id="SSF81383">
    <property type="entry name" value="F-box domain"/>
    <property type="match status" value="1"/>
</dbReference>